<reference evidence="2 3" key="1">
    <citation type="journal article" date="2018" name="New Phytol.">
        <title>Phylogenomics of Endogonaceae and evolution of mycorrhizas within Mucoromycota.</title>
        <authorList>
            <person name="Chang Y."/>
            <person name="Desiro A."/>
            <person name="Na H."/>
            <person name="Sandor L."/>
            <person name="Lipzen A."/>
            <person name="Clum A."/>
            <person name="Barry K."/>
            <person name="Grigoriev I.V."/>
            <person name="Martin F.M."/>
            <person name="Stajich J.E."/>
            <person name="Smith M.E."/>
            <person name="Bonito G."/>
            <person name="Spatafora J.W."/>
        </authorList>
    </citation>
    <scope>NUCLEOTIDE SEQUENCE [LARGE SCALE GENOMIC DNA]</scope>
    <source>
        <strain evidence="2 3">GMNB39</strain>
    </source>
</reference>
<evidence type="ECO:0000256" key="1">
    <source>
        <dbReference type="SAM" id="MobiDB-lite"/>
    </source>
</evidence>
<dbReference type="AlphaFoldDB" id="A0A433D520"/>
<protein>
    <submittedName>
        <fullName evidence="2">Uncharacterized protein</fullName>
    </submittedName>
</protein>
<keyword evidence="3" id="KW-1185">Reference proteome</keyword>
<feature type="region of interest" description="Disordered" evidence="1">
    <location>
        <begin position="1"/>
        <end position="26"/>
    </location>
</feature>
<comment type="caution">
    <text evidence="2">The sequence shown here is derived from an EMBL/GenBank/DDBJ whole genome shotgun (WGS) entry which is preliminary data.</text>
</comment>
<name>A0A433D520_9FUNG</name>
<evidence type="ECO:0000313" key="3">
    <source>
        <dbReference type="Proteomes" id="UP000268093"/>
    </source>
</evidence>
<organism evidence="2 3">
    <name type="scientific">Jimgerdemannia flammicorona</name>
    <dbReference type="NCBI Taxonomy" id="994334"/>
    <lineage>
        <taxon>Eukaryota</taxon>
        <taxon>Fungi</taxon>
        <taxon>Fungi incertae sedis</taxon>
        <taxon>Mucoromycota</taxon>
        <taxon>Mucoromycotina</taxon>
        <taxon>Endogonomycetes</taxon>
        <taxon>Endogonales</taxon>
        <taxon>Endogonaceae</taxon>
        <taxon>Jimgerdemannia</taxon>
    </lineage>
</organism>
<dbReference type="EMBL" id="RBNI01006548">
    <property type="protein sequence ID" value="RUP45947.1"/>
    <property type="molecule type" value="Genomic_DNA"/>
</dbReference>
<gene>
    <name evidence="2" type="ORF">BC936DRAFT_147532</name>
</gene>
<proteinExistence type="predicted"/>
<evidence type="ECO:0000313" key="2">
    <source>
        <dbReference type="EMBL" id="RUP45947.1"/>
    </source>
</evidence>
<dbReference type="Proteomes" id="UP000268093">
    <property type="component" value="Unassembled WGS sequence"/>
</dbReference>
<accession>A0A433D520</accession>
<sequence>MTHKEGVAHDLRNPTRERQSGRGTRFHRENRTLTRPFYLEHKYSSLYPPPPWLGVSGKWVCNYVAFYSRNIPTTCSLCVVIRL</sequence>